<dbReference type="GO" id="GO:0001673">
    <property type="term" value="C:male germ cell nucleus"/>
    <property type="evidence" value="ECO:0007669"/>
    <property type="project" value="EnsemblMetazoa"/>
</dbReference>
<dbReference type="GO" id="GO:0010468">
    <property type="term" value="P:regulation of gene expression"/>
    <property type="evidence" value="ECO:0007669"/>
    <property type="project" value="EnsemblMetazoa"/>
</dbReference>
<dbReference type="HOGENOM" id="CLU_1134582_0_0_1"/>
<gene>
    <name evidence="1" type="primary">Dana\GF14528</name>
    <name evidence="1" type="synonym">dana_GLEANR_15290</name>
    <name evidence="1" type="ORF">GF14528</name>
</gene>
<dbReference type="OMA" id="TMMFLND"/>
<sequence length="233" mass="26809">MTDSGIEVPLQPYAGQLLLIKDLVMPDTSSSKSKARPSFFERSCVLKRLLRVLAQEYPNEEFNIESDDPLIEGFMGGLETFMRFTVQKSIEQCEHRTGYFLYSDDRCIMKNEMRSTMSFLNDLELADCGSSDDDNDFYRRRRYPGSRDHKSHSMQMDSINTTALNAIGAVRKRPGDGQGAEPVLYPGVVGNLNRPFGLRCKYISIRDVMQFMEEDKRFSRSNLLFEAYLKYKP</sequence>
<dbReference type="OrthoDB" id="7844608at2759"/>
<keyword evidence="2" id="KW-1185">Reference proteome</keyword>
<dbReference type="GO" id="GO:0046982">
    <property type="term" value="F:protein heterodimerization activity"/>
    <property type="evidence" value="ECO:0007669"/>
    <property type="project" value="EnsemblMetazoa"/>
</dbReference>
<dbReference type="Proteomes" id="UP000007801">
    <property type="component" value="Unassembled WGS sequence"/>
</dbReference>
<organism evidence="1 2">
    <name type="scientific">Drosophila ananassae</name>
    <name type="common">Fruit fly</name>
    <dbReference type="NCBI Taxonomy" id="7217"/>
    <lineage>
        <taxon>Eukaryota</taxon>
        <taxon>Metazoa</taxon>
        <taxon>Ecdysozoa</taxon>
        <taxon>Arthropoda</taxon>
        <taxon>Hexapoda</taxon>
        <taxon>Insecta</taxon>
        <taxon>Pterygota</taxon>
        <taxon>Neoptera</taxon>
        <taxon>Endopterygota</taxon>
        <taxon>Diptera</taxon>
        <taxon>Brachycera</taxon>
        <taxon>Muscomorpha</taxon>
        <taxon>Ephydroidea</taxon>
        <taxon>Drosophilidae</taxon>
        <taxon>Drosophila</taxon>
        <taxon>Sophophora</taxon>
    </lineage>
</organism>
<dbReference type="EMBL" id="CH902620">
    <property type="protein sequence ID" value="EDV31485.1"/>
    <property type="molecule type" value="Genomic_DNA"/>
</dbReference>
<dbReference type="AlphaFoldDB" id="B3MK67"/>
<dbReference type="STRING" id="7217.B3MK67"/>
<name>B3MK67_DROAN</name>
<protein>
    <submittedName>
        <fullName evidence="1">Uncharacterized protein</fullName>
    </submittedName>
</protein>
<dbReference type="GO" id="GO:0007283">
    <property type="term" value="P:spermatogenesis"/>
    <property type="evidence" value="ECO:0007669"/>
    <property type="project" value="EnsemblMetazoa"/>
</dbReference>
<dbReference type="GeneID" id="6497351"/>
<evidence type="ECO:0000313" key="2">
    <source>
        <dbReference type="Proteomes" id="UP000007801"/>
    </source>
</evidence>
<dbReference type="GO" id="GO:0005730">
    <property type="term" value="C:nucleolus"/>
    <property type="evidence" value="ECO:0007669"/>
    <property type="project" value="EnsemblMetazoa"/>
</dbReference>
<dbReference type="InParanoid" id="B3MK67"/>
<reference evidence="1 2" key="1">
    <citation type="journal article" date="2007" name="Nature">
        <title>Evolution of genes and genomes on the Drosophila phylogeny.</title>
        <authorList>
            <consortium name="Drosophila 12 Genomes Consortium"/>
            <person name="Clark A.G."/>
            <person name="Eisen M.B."/>
            <person name="Smith D.R."/>
            <person name="Bergman C.M."/>
            <person name="Oliver B."/>
            <person name="Markow T.A."/>
            <person name="Kaufman T.C."/>
            <person name="Kellis M."/>
            <person name="Gelbart W."/>
            <person name="Iyer V.N."/>
            <person name="Pollard D.A."/>
            <person name="Sackton T.B."/>
            <person name="Larracuente A.M."/>
            <person name="Singh N.D."/>
            <person name="Abad J.P."/>
            <person name="Abt D.N."/>
            <person name="Adryan B."/>
            <person name="Aguade M."/>
            <person name="Akashi H."/>
            <person name="Anderson W.W."/>
            <person name="Aquadro C.F."/>
            <person name="Ardell D.H."/>
            <person name="Arguello R."/>
            <person name="Artieri C.G."/>
            <person name="Barbash D.A."/>
            <person name="Barker D."/>
            <person name="Barsanti P."/>
            <person name="Batterham P."/>
            <person name="Batzoglou S."/>
            <person name="Begun D."/>
            <person name="Bhutkar A."/>
            <person name="Blanco E."/>
            <person name="Bosak S.A."/>
            <person name="Bradley R.K."/>
            <person name="Brand A.D."/>
            <person name="Brent M.R."/>
            <person name="Brooks A.N."/>
            <person name="Brown R.H."/>
            <person name="Butlin R.K."/>
            <person name="Caggese C."/>
            <person name="Calvi B.R."/>
            <person name="Bernardo de Carvalho A."/>
            <person name="Caspi A."/>
            <person name="Castrezana S."/>
            <person name="Celniker S.E."/>
            <person name="Chang J.L."/>
            <person name="Chapple C."/>
            <person name="Chatterji S."/>
            <person name="Chinwalla A."/>
            <person name="Civetta A."/>
            <person name="Clifton S.W."/>
            <person name="Comeron J.M."/>
            <person name="Costello J.C."/>
            <person name="Coyne J.A."/>
            <person name="Daub J."/>
            <person name="David R.G."/>
            <person name="Delcher A.L."/>
            <person name="Delehaunty K."/>
            <person name="Do C.B."/>
            <person name="Ebling H."/>
            <person name="Edwards K."/>
            <person name="Eickbush T."/>
            <person name="Evans J.D."/>
            <person name="Filipski A."/>
            <person name="Findeiss S."/>
            <person name="Freyhult E."/>
            <person name="Fulton L."/>
            <person name="Fulton R."/>
            <person name="Garcia A.C."/>
            <person name="Gardiner A."/>
            <person name="Garfield D.A."/>
            <person name="Garvin B.E."/>
            <person name="Gibson G."/>
            <person name="Gilbert D."/>
            <person name="Gnerre S."/>
            <person name="Godfrey J."/>
            <person name="Good R."/>
            <person name="Gotea V."/>
            <person name="Gravely B."/>
            <person name="Greenberg A.J."/>
            <person name="Griffiths-Jones S."/>
            <person name="Gross S."/>
            <person name="Guigo R."/>
            <person name="Gustafson E.A."/>
            <person name="Haerty W."/>
            <person name="Hahn M.W."/>
            <person name="Halligan D.L."/>
            <person name="Halpern A.L."/>
            <person name="Halter G.M."/>
            <person name="Han M.V."/>
            <person name="Heger A."/>
            <person name="Hillier L."/>
            <person name="Hinrichs A.S."/>
            <person name="Holmes I."/>
            <person name="Hoskins R.A."/>
            <person name="Hubisz M.J."/>
            <person name="Hultmark D."/>
            <person name="Huntley M.A."/>
            <person name="Jaffe D.B."/>
            <person name="Jagadeeshan S."/>
            <person name="Jeck W.R."/>
            <person name="Johnson J."/>
            <person name="Jones C.D."/>
            <person name="Jordan W.C."/>
            <person name="Karpen G.H."/>
            <person name="Kataoka E."/>
            <person name="Keightley P.D."/>
            <person name="Kheradpour P."/>
            <person name="Kirkness E.F."/>
            <person name="Koerich L.B."/>
            <person name="Kristiansen K."/>
            <person name="Kudrna D."/>
            <person name="Kulathinal R.J."/>
            <person name="Kumar S."/>
            <person name="Kwok R."/>
            <person name="Lander E."/>
            <person name="Langley C.H."/>
            <person name="Lapoint R."/>
            <person name="Lazzaro B.P."/>
            <person name="Lee S.J."/>
            <person name="Levesque L."/>
            <person name="Li R."/>
            <person name="Lin C.F."/>
            <person name="Lin M.F."/>
            <person name="Lindblad-Toh K."/>
            <person name="Llopart A."/>
            <person name="Long M."/>
            <person name="Low L."/>
            <person name="Lozovsky E."/>
            <person name="Lu J."/>
            <person name="Luo M."/>
            <person name="Machado C.A."/>
            <person name="Makalowski W."/>
            <person name="Marzo M."/>
            <person name="Matsuda M."/>
            <person name="Matzkin L."/>
            <person name="McAllister B."/>
            <person name="McBride C.S."/>
            <person name="McKernan B."/>
            <person name="McKernan K."/>
            <person name="Mendez-Lago M."/>
            <person name="Minx P."/>
            <person name="Mollenhauer M.U."/>
            <person name="Montooth K."/>
            <person name="Mount S.M."/>
            <person name="Mu X."/>
            <person name="Myers E."/>
            <person name="Negre B."/>
            <person name="Newfeld S."/>
            <person name="Nielsen R."/>
            <person name="Noor M.A."/>
            <person name="O'Grady P."/>
            <person name="Pachter L."/>
            <person name="Papaceit M."/>
            <person name="Parisi M.J."/>
            <person name="Parisi M."/>
            <person name="Parts L."/>
            <person name="Pedersen J.S."/>
            <person name="Pesole G."/>
            <person name="Phillippy A.M."/>
            <person name="Ponting C.P."/>
            <person name="Pop M."/>
            <person name="Porcelli D."/>
            <person name="Powell J.R."/>
            <person name="Prohaska S."/>
            <person name="Pruitt K."/>
            <person name="Puig M."/>
            <person name="Quesneville H."/>
            <person name="Ram K.R."/>
            <person name="Rand D."/>
            <person name="Rasmussen M.D."/>
            <person name="Reed L.K."/>
            <person name="Reenan R."/>
            <person name="Reily A."/>
            <person name="Remington K.A."/>
            <person name="Rieger T.T."/>
            <person name="Ritchie M.G."/>
            <person name="Robin C."/>
            <person name="Rogers Y.H."/>
            <person name="Rohde C."/>
            <person name="Rozas J."/>
            <person name="Rubenfield M.J."/>
            <person name="Ruiz A."/>
            <person name="Russo S."/>
            <person name="Salzberg S.L."/>
            <person name="Sanchez-Gracia A."/>
            <person name="Saranga D.J."/>
            <person name="Sato H."/>
            <person name="Schaeffer S.W."/>
            <person name="Schatz M.C."/>
            <person name="Schlenke T."/>
            <person name="Schwartz R."/>
            <person name="Segarra C."/>
            <person name="Singh R.S."/>
            <person name="Sirot L."/>
            <person name="Sirota M."/>
            <person name="Sisneros N.B."/>
            <person name="Smith C.D."/>
            <person name="Smith T.F."/>
            <person name="Spieth J."/>
            <person name="Stage D.E."/>
            <person name="Stark A."/>
            <person name="Stephan W."/>
            <person name="Strausberg R.L."/>
            <person name="Strempel S."/>
            <person name="Sturgill D."/>
            <person name="Sutton G."/>
            <person name="Sutton G.G."/>
            <person name="Tao W."/>
            <person name="Teichmann S."/>
            <person name="Tobari Y.N."/>
            <person name="Tomimura Y."/>
            <person name="Tsolas J.M."/>
            <person name="Valente V.L."/>
            <person name="Venter E."/>
            <person name="Venter J.C."/>
            <person name="Vicario S."/>
            <person name="Vieira F.G."/>
            <person name="Vilella A.J."/>
            <person name="Villasante A."/>
            <person name="Walenz B."/>
            <person name="Wang J."/>
            <person name="Wasserman M."/>
            <person name="Watts T."/>
            <person name="Wilson D."/>
            <person name="Wilson R.K."/>
            <person name="Wing R.A."/>
            <person name="Wolfner M.F."/>
            <person name="Wong A."/>
            <person name="Wong G.K."/>
            <person name="Wu C.I."/>
            <person name="Wu G."/>
            <person name="Yamamoto D."/>
            <person name="Yang H.P."/>
            <person name="Yang S.P."/>
            <person name="Yorke J.A."/>
            <person name="Yoshida K."/>
            <person name="Zdobnov E."/>
            <person name="Zhang P."/>
            <person name="Zhang Y."/>
            <person name="Zimin A.V."/>
            <person name="Baldwin J."/>
            <person name="Abdouelleil A."/>
            <person name="Abdulkadir J."/>
            <person name="Abebe A."/>
            <person name="Abera B."/>
            <person name="Abreu J."/>
            <person name="Acer S.C."/>
            <person name="Aftuck L."/>
            <person name="Alexander A."/>
            <person name="An P."/>
            <person name="Anderson E."/>
            <person name="Anderson S."/>
            <person name="Arachi H."/>
            <person name="Azer M."/>
            <person name="Bachantsang P."/>
            <person name="Barry A."/>
            <person name="Bayul T."/>
            <person name="Berlin A."/>
            <person name="Bessette D."/>
            <person name="Bloom T."/>
            <person name="Blye J."/>
            <person name="Boguslavskiy L."/>
            <person name="Bonnet C."/>
            <person name="Boukhgalter B."/>
            <person name="Bourzgui I."/>
            <person name="Brown A."/>
            <person name="Cahill P."/>
            <person name="Channer S."/>
            <person name="Cheshatsang Y."/>
            <person name="Chuda L."/>
            <person name="Citroen M."/>
            <person name="Collymore A."/>
            <person name="Cooke P."/>
            <person name="Costello M."/>
            <person name="D'Aco K."/>
            <person name="Daza R."/>
            <person name="De Haan G."/>
            <person name="DeGray S."/>
            <person name="DeMaso C."/>
            <person name="Dhargay N."/>
            <person name="Dooley K."/>
            <person name="Dooley E."/>
            <person name="Doricent M."/>
            <person name="Dorje P."/>
            <person name="Dorjee K."/>
            <person name="Dupes A."/>
            <person name="Elong R."/>
            <person name="Falk J."/>
            <person name="Farina A."/>
            <person name="Faro S."/>
            <person name="Ferguson D."/>
            <person name="Fisher S."/>
            <person name="Foley C.D."/>
            <person name="Franke A."/>
            <person name="Friedrich D."/>
            <person name="Gadbois L."/>
            <person name="Gearin G."/>
            <person name="Gearin C.R."/>
            <person name="Giannoukos G."/>
            <person name="Goode T."/>
            <person name="Graham J."/>
            <person name="Grandbois E."/>
            <person name="Grewal S."/>
            <person name="Gyaltsen K."/>
            <person name="Hafez N."/>
            <person name="Hagos B."/>
            <person name="Hall J."/>
            <person name="Henson C."/>
            <person name="Hollinger A."/>
            <person name="Honan T."/>
            <person name="Huard M.D."/>
            <person name="Hughes L."/>
            <person name="Hurhula B."/>
            <person name="Husby M.E."/>
            <person name="Kamat A."/>
            <person name="Kanga B."/>
            <person name="Kashin S."/>
            <person name="Khazanovich D."/>
            <person name="Kisner P."/>
            <person name="Lance K."/>
            <person name="Lara M."/>
            <person name="Lee W."/>
            <person name="Lennon N."/>
            <person name="Letendre F."/>
            <person name="LeVine R."/>
            <person name="Lipovsky A."/>
            <person name="Liu X."/>
            <person name="Liu J."/>
            <person name="Liu S."/>
            <person name="Lokyitsang T."/>
            <person name="Lokyitsang Y."/>
            <person name="Lubonja R."/>
            <person name="Lui A."/>
            <person name="MacDonald P."/>
            <person name="Magnisalis V."/>
            <person name="Maru K."/>
            <person name="Matthews C."/>
            <person name="McCusker W."/>
            <person name="McDonough S."/>
            <person name="Mehta T."/>
            <person name="Meldrim J."/>
            <person name="Meneus L."/>
            <person name="Mihai O."/>
            <person name="Mihalev A."/>
            <person name="Mihova T."/>
            <person name="Mittelman R."/>
            <person name="Mlenga V."/>
            <person name="Montmayeur A."/>
            <person name="Mulrain L."/>
            <person name="Navidi A."/>
            <person name="Naylor J."/>
            <person name="Negash T."/>
            <person name="Nguyen T."/>
            <person name="Nguyen N."/>
            <person name="Nicol R."/>
            <person name="Norbu C."/>
            <person name="Norbu N."/>
            <person name="Novod N."/>
            <person name="O'Neill B."/>
            <person name="Osman S."/>
            <person name="Markiewicz E."/>
            <person name="Oyono O.L."/>
            <person name="Patti C."/>
            <person name="Phunkhang P."/>
            <person name="Pierre F."/>
            <person name="Priest M."/>
            <person name="Raghuraman S."/>
            <person name="Rege F."/>
            <person name="Reyes R."/>
            <person name="Rise C."/>
            <person name="Rogov P."/>
            <person name="Ross K."/>
            <person name="Ryan E."/>
            <person name="Settipalli S."/>
            <person name="Shea T."/>
            <person name="Sherpa N."/>
            <person name="Shi L."/>
            <person name="Shih D."/>
            <person name="Sparrow T."/>
            <person name="Spaulding J."/>
            <person name="Stalker J."/>
            <person name="Stange-Thomann N."/>
            <person name="Stavropoulos S."/>
            <person name="Stone C."/>
            <person name="Strader C."/>
            <person name="Tesfaye S."/>
            <person name="Thomson T."/>
            <person name="Thoulutsang Y."/>
            <person name="Thoulutsang D."/>
            <person name="Topham K."/>
            <person name="Topping I."/>
            <person name="Tsamla T."/>
            <person name="Vassiliev H."/>
            <person name="Vo A."/>
            <person name="Wangchuk T."/>
            <person name="Wangdi T."/>
            <person name="Weiand M."/>
            <person name="Wilkinson J."/>
            <person name="Wilson A."/>
            <person name="Yadav S."/>
            <person name="Young G."/>
            <person name="Yu Q."/>
            <person name="Zembek L."/>
            <person name="Zhong D."/>
            <person name="Zimmer A."/>
            <person name="Zwirko Z."/>
            <person name="Jaffe D.B."/>
            <person name="Alvarez P."/>
            <person name="Brockman W."/>
            <person name="Butler J."/>
            <person name="Chin C."/>
            <person name="Gnerre S."/>
            <person name="Grabherr M."/>
            <person name="Kleber M."/>
            <person name="Mauceli E."/>
            <person name="MacCallum I."/>
        </authorList>
    </citation>
    <scope>NUCLEOTIDE SEQUENCE [LARGE SCALE GENOMIC DNA]</scope>
    <source>
        <strain evidence="2">Tucson 14024-0371.13</strain>
    </source>
</reference>
<dbReference type="eggNOG" id="KOG2341">
    <property type="taxonomic scope" value="Eukaryota"/>
</dbReference>
<accession>B3MK67</accession>
<proteinExistence type="predicted"/>
<dbReference type="PhylomeDB" id="B3MK67"/>
<evidence type="ECO:0000313" key="1">
    <source>
        <dbReference type="EMBL" id="EDV31485.1"/>
    </source>
</evidence>
<dbReference type="KEGG" id="dan:6497351"/>